<evidence type="ECO:0000256" key="3">
    <source>
        <dbReference type="ARBA" id="ARBA00022723"/>
    </source>
</evidence>
<evidence type="ECO:0000313" key="7">
    <source>
        <dbReference type="EMBL" id="THU38284.1"/>
    </source>
</evidence>
<dbReference type="PROSITE" id="PS51918">
    <property type="entry name" value="RADICAL_SAM"/>
    <property type="match status" value="1"/>
</dbReference>
<keyword evidence="8" id="KW-1185">Reference proteome</keyword>
<dbReference type="InterPro" id="IPR050377">
    <property type="entry name" value="Radical_SAM_PqqE_MftC-like"/>
</dbReference>
<dbReference type="Pfam" id="PF04055">
    <property type="entry name" value="Radical_SAM"/>
    <property type="match status" value="1"/>
</dbReference>
<keyword evidence="5" id="KW-0411">Iron-sulfur</keyword>
<dbReference type="PANTHER" id="PTHR11228:SF7">
    <property type="entry name" value="PQQA PEPTIDE CYCLASE"/>
    <property type="match status" value="1"/>
</dbReference>
<comment type="caution">
    <text evidence="7">The sequence shown here is derived from an EMBL/GenBank/DDBJ whole genome shotgun (WGS) entry which is preliminary data.</text>
</comment>
<dbReference type="GO" id="GO:0051536">
    <property type="term" value="F:iron-sulfur cluster binding"/>
    <property type="evidence" value="ECO:0007669"/>
    <property type="project" value="UniProtKB-KW"/>
</dbReference>
<gene>
    <name evidence="7" type="ORF">FAM09_16540</name>
</gene>
<organism evidence="7 8">
    <name type="scientific">Niastella caeni</name>
    <dbReference type="NCBI Taxonomy" id="2569763"/>
    <lineage>
        <taxon>Bacteria</taxon>
        <taxon>Pseudomonadati</taxon>
        <taxon>Bacteroidota</taxon>
        <taxon>Chitinophagia</taxon>
        <taxon>Chitinophagales</taxon>
        <taxon>Chitinophagaceae</taxon>
        <taxon>Niastella</taxon>
    </lineage>
</organism>
<evidence type="ECO:0000256" key="2">
    <source>
        <dbReference type="ARBA" id="ARBA00022691"/>
    </source>
</evidence>
<dbReference type="InterPro" id="IPR058240">
    <property type="entry name" value="rSAM_sf"/>
</dbReference>
<proteinExistence type="predicted"/>
<dbReference type="Proteomes" id="UP000306918">
    <property type="component" value="Unassembled WGS sequence"/>
</dbReference>
<evidence type="ECO:0000256" key="5">
    <source>
        <dbReference type="ARBA" id="ARBA00023014"/>
    </source>
</evidence>
<feature type="domain" description="Radical SAM core" evidence="6">
    <location>
        <begin position="13"/>
        <end position="225"/>
    </location>
</feature>
<dbReference type="GO" id="GO:0003824">
    <property type="term" value="F:catalytic activity"/>
    <property type="evidence" value="ECO:0007669"/>
    <property type="project" value="InterPro"/>
</dbReference>
<keyword evidence="3" id="KW-0479">Metal-binding</keyword>
<evidence type="ECO:0000259" key="6">
    <source>
        <dbReference type="PROSITE" id="PS51918"/>
    </source>
</evidence>
<comment type="cofactor">
    <cofactor evidence="1">
        <name>[4Fe-4S] cluster</name>
        <dbReference type="ChEBI" id="CHEBI:49883"/>
    </cofactor>
</comment>
<dbReference type="Gene3D" id="3.20.20.70">
    <property type="entry name" value="Aldolase class I"/>
    <property type="match status" value="1"/>
</dbReference>
<accession>A0A4S8HW55</accession>
<keyword evidence="4" id="KW-0408">Iron</keyword>
<dbReference type="EMBL" id="STFF01000004">
    <property type="protein sequence ID" value="THU38284.1"/>
    <property type="molecule type" value="Genomic_DNA"/>
</dbReference>
<dbReference type="OrthoDB" id="7021155at2"/>
<dbReference type="InterPro" id="IPR013785">
    <property type="entry name" value="Aldolase_TIM"/>
</dbReference>
<dbReference type="CDD" id="cd01335">
    <property type="entry name" value="Radical_SAM"/>
    <property type="match status" value="1"/>
</dbReference>
<sequence>MMSQNNESCKTLPAGRVSKVIQIHPSLNCNLRCKHCYSSSAPGIKKELAFDALANIIGQAAEVGYNVISMSGGEPFMYQSLEELVRFSKSAGYFNSVTTNGMLLKGSRAKNILKYVDLIAVSIDGKEEMHDHMRSQPGAFKKMREGVAILRDSINYGFIHTLLPDSWKILSWLAGFAVDEKASLLHLHPLEMSGRATQHLGGLLFDQTDLYKIYISHYYLNTYFENDIFIQLDLLHRNNIKNNPNFVFHESCKPQLCASGFSTIFKELIINEKGDILPIAHGCSPFFTIGNIYSGEKLQYMIGRFMHEKMGYIIDLFQATYDNIMLDKELEIVNWSEMVIQKSHTLFPKEQLLNTQPNQ</sequence>
<dbReference type="GO" id="GO:0046872">
    <property type="term" value="F:metal ion binding"/>
    <property type="evidence" value="ECO:0007669"/>
    <property type="project" value="UniProtKB-KW"/>
</dbReference>
<protein>
    <submittedName>
        <fullName evidence="7">Radical SAM protein</fullName>
    </submittedName>
</protein>
<name>A0A4S8HW55_9BACT</name>
<dbReference type="InterPro" id="IPR007197">
    <property type="entry name" value="rSAM"/>
</dbReference>
<reference evidence="7 8" key="1">
    <citation type="submission" date="2019-04" db="EMBL/GenBank/DDBJ databases">
        <title>Niastella caeni sp. nov., isolated from activated sludge.</title>
        <authorList>
            <person name="Sheng M."/>
        </authorList>
    </citation>
    <scope>NUCLEOTIDE SEQUENCE [LARGE SCALE GENOMIC DNA]</scope>
    <source>
        <strain evidence="7 8">HX-2-15</strain>
    </source>
</reference>
<dbReference type="SFLD" id="SFLDS00029">
    <property type="entry name" value="Radical_SAM"/>
    <property type="match status" value="1"/>
</dbReference>
<evidence type="ECO:0000256" key="4">
    <source>
        <dbReference type="ARBA" id="ARBA00023004"/>
    </source>
</evidence>
<dbReference type="SFLD" id="SFLDG01067">
    <property type="entry name" value="SPASM/twitch_domain_containing"/>
    <property type="match status" value="1"/>
</dbReference>
<dbReference type="SUPFAM" id="SSF102114">
    <property type="entry name" value="Radical SAM enzymes"/>
    <property type="match status" value="1"/>
</dbReference>
<evidence type="ECO:0000256" key="1">
    <source>
        <dbReference type="ARBA" id="ARBA00001966"/>
    </source>
</evidence>
<dbReference type="PANTHER" id="PTHR11228">
    <property type="entry name" value="RADICAL SAM DOMAIN PROTEIN"/>
    <property type="match status" value="1"/>
</dbReference>
<evidence type="ECO:0000313" key="8">
    <source>
        <dbReference type="Proteomes" id="UP000306918"/>
    </source>
</evidence>
<keyword evidence="2" id="KW-0949">S-adenosyl-L-methionine</keyword>
<dbReference type="AlphaFoldDB" id="A0A4S8HW55"/>